<evidence type="ECO:0000256" key="1">
    <source>
        <dbReference type="ARBA" id="ARBA00023002"/>
    </source>
</evidence>
<dbReference type="AlphaFoldDB" id="A0A3N2DN39"/>
<feature type="active site" evidence="2">
    <location>
        <position position="185"/>
    </location>
</feature>
<dbReference type="PANTHER" id="PTHR43060:SF15">
    <property type="entry name" value="3-HYDROXYISOBUTYRATE DEHYDROGENASE-LIKE 1, MITOCHONDRIAL-RELATED"/>
    <property type="match status" value="1"/>
</dbReference>
<evidence type="ECO:0000256" key="2">
    <source>
        <dbReference type="PIRSR" id="PIRSR000103-1"/>
    </source>
</evidence>
<dbReference type="GO" id="GO:0050661">
    <property type="term" value="F:NADP binding"/>
    <property type="evidence" value="ECO:0007669"/>
    <property type="project" value="InterPro"/>
</dbReference>
<comment type="caution">
    <text evidence="4">The sequence shown here is derived from an EMBL/GenBank/DDBJ whole genome shotgun (WGS) entry which is preliminary data.</text>
</comment>
<sequence length="295" mass="31052">MSGQNNQSLPEIGFIGLGNIGKPMALKLHETLLEQGAALRVYDYIAKPMKSLSAQGATACDGITDFSSCQLVGVCVRDDDDVDALLHGAAKESGLLSVLAEGAVIAIHSTVTRDNILRWSAQAAERGIVLVDAPVTGGAEGAQNGTLCYMVGASEEGYRLLARCYGAAAKEVLHAGPVGSGIVLKLANNLMTYAAFVAVDEALALVEANGLKLEQLLHVGEINGVVTAQMQRFISNREMLAQGCSDEDMAALMGPFAGLAEKDLEHALTLAEQSSQPLAATQLVREKIRATFLRE</sequence>
<gene>
    <name evidence="4" type="ORF">EDC56_1653</name>
</gene>
<evidence type="ECO:0000313" key="4">
    <source>
        <dbReference type="EMBL" id="ROS01224.1"/>
    </source>
</evidence>
<dbReference type="InterPro" id="IPR008927">
    <property type="entry name" value="6-PGluconate_DH-like_C_sf"/>
</dbReference>
<dbReference type="InterPro" id="IPR013328">
    <property type="entry name" value="6PGD_dom2"/>
</dbReference>
<dbReference type="PANTHER" id="PTHR43060">
    <property type="entry name" value="3-HYDROXYISOBUTYRATE DEHYDROGENASE-LIKE 1, MITOCHONDRIAL-RELATED"/>
    <property type="match status" value="1"/>
</dbReference>
<dbReference type="Pfam" id="PF03446">
    <property type="entry name" value="NAD_binding_2"/>
    <property type="match status" value="1"/>
</dbReference>
<protein>
    <submittedName>
        <fullName evidence="4">3-hydroxyisobutyrate dehydrogenase</fullName>
    </submittedName>
</protein>
<dbReference type="SUPFAM" id="SSF48179">
    <property type="entry name" value="6-phosphogluconate dehydrogenase C-terminal domain-like"/>
    <property type="match status" value="1"/>
</dbReference>
<keyword evidence="1" id="KW-0560">Oxidoreductase</keyword>
<evidence type="ECO:0000259" key="3">
    <source>
        <dbReference type="Pfam" id="PF03446"/>
    </source>
</evidence>
<keyword evidence="5" id="KW-1185">Reference proteome</keyword>
<dbReference type="Gene3D" id="3.40.50.720">
    <property type="entry name" value="NAD(P)-binding Rossmann-like Domain"/>
    <property type="match status" value="1"/>
</dbReference>
<dbReference type="InterPro" id="IPR015815">
    <property type="entry name" value="HIBADH-related"/>
</dbReference>
<dbReference type="PIRSF" id="PIRSF000103">
    <property type="entry name" value="HIBADH"/>
    <property type="match status" value="1"/>
</dbReference>
<dbReference type="SUPFAM" id="SSF51735">
    <property type="entry name" value="NAD(P)-binding Rossmann-fold domains"/>
    <property type="match status" value="1"/>
</dbReference>
<organism evidence="4 5">
    <name type="scientific">Sinobacterium caligoides</name>
    <dbReference type="NCBI Taxonomy" id="933926"/>
    <lineage>
        <taxon>Bacteria</taxon>
        <taxon>Pseudomonadati</taxon>
        <taxon>Pseudomonadota</taxon>
        <taxon>Gammaproteobacteria</taxon>
        <taxon>Cellvibrionales</taxon>
        <taxon>Spongiibacteraceae</taxon>
        <taxon>Sinobacterium</taxon>
    </lineage>
</organism>
<dbReference type="Proteomes" id="UP000275394">
    <property type="component" value="Unassembled WGS sequence"/>
</dbReference>
<reference evidence="4 5" key="1">
    <citation type="submission" date="2018-11" db="EMBL/GenBank/DDBJ databases">
        <title>Genomic Encyclopedia of Type Strains, Phase IV (KMG-IV): sequencing the most valuable type-strain genomes for metagenomic binning, comparative biology and taxonomic classification.</title>
        <authorList>
            <person name="Goeker M."/>
        </authorList>
    </citation>
    <scope>NUCLEOTIDE SEQUENCE [LARGE SCALE GENOMIC DNA]</scope>
    <source>
        <strain evidence="4 5">DSM 100316</strain>
    </source>
</reference>
<feature type="domain" description="6-phosphogluconate dehydrogenase NADP-binding" evidence="3">
    <location>
        <begin position="11"/>
        <end position="176"/>
    </location>
</feature>
<name>A0A3N2DN39_9GAMM</name>
<dbReference type="InterPro" id="IPR036291">
    <property type="entry name" value="NAD(P)-bd_dom_sf"/>
</dbReference>
<dbReference type="InterPro" id="IPR006115">
    <property type="entry name" value="6PGDH_NADP-bd"/>
</dbReference>
<proteinExistence type="predicted"/>
<dbReference type="GO" id="GO:0016491">
    <property type="term" value="F:oxidoreductase activity"/>
    <property type="evidence" value="ECO:0007669"/>
    <property type="project" value="UniProtKB-KW"/>
</dbReference>
<dbReference type="EMBL" id="RKHR01000004">
    <property type="protein sequence ID" value="ROS01224.1"/>
    <property type="molecule type" value="Genomic_DNA"/>
</dbReference>
<accession>A0A3N2DN39</accession>
<dbReference type="Gene3D" id="1.10.1040.10">
    <property type="entry name" value="N-(1-d-carboxylethyl)-l-norvaline Dehydrogenase, domain 2"/>
    <property type="match status" value="1"/>
</dbReference>
<evidence type="ECO:0000313" key="5">
    <source>
        <dbReference type="Proteomes" id="UP000275394"/>
    </source>
</evidence>